<dbReference type="FunFam" id="3.40.50.1820:FF:000057">
    <property type="entry name" value="Lipase"/>
    <property type="match status" value="1"/>
</dbReference>
<keyword evidence="3" id="KW-0378">Hydrolase</keyword>
<evidence type="ECO:0000256" key="1">
    <source>
        <dbReference type="ARBA" id="ARBA00010701"/>
    </source>
</evidence>
<evidence type="ECO:0000313" key="8">
    <source>
        <dbReference type="EnsemblMetazoa" id="MDOA016395-PA"/>
    </source>
</evidence>
<dbReference type="AlphaFoldDB" id="A0A1I8NJZ5"/>
<protein>
    <recommendedName>
        <fullName evidence="7">Partial AB-hydrolase lipase domain-containing protein</fullName>
    </recommendedName>
</protein>
<name>A0A1I8NJZ5_MUSDO</name>
<dbReference type="GO" id="GO:0016787">
    <property type="term" value="F:hydrolase activity"/>
    <property type="evidence" value="ECO:0007669"/>
    <property type="project" value="UniProtKB-KW"/>
</dbReference>
<keyword evidence="2" id="KW-0732">Signal</keyword>
<dbReference type="VEuPathDB" id="VectorBase:MDOMA2_005159"/>
<reference evidence="8" key="1">
    <citation type="submission" date="2020-05" db="UniProtKB">
        <authorList>
            <consortium name="EnsemblMetazoa"/>
        </authorList>
    </citation>
    <scope>IDENTIFICATION</scope>
    <source>
        <strain evidence="8">Aabys</strain>
    </source>
</reference>
<dbReference type="InterPro" id="IPR006693">
    <property type="entry name" value="AB_hydrolase_lipase"/>
</dbReference>
<dbReference type="Gene3D" id="3.40.50.1820">
    <property type="entry name" value="alpha/beta hydrolase"/>
    <property type="match status" value="1"/>
</dbReference>
<keyword evidence="5" id="KW-0443">Lipid metabolism</keyword>
<dbReference type="EnsemblMetazoa" id="MDOA016395-RA">
    <property type="protein sequence ID" value="MDOA016395-PA"/>
    <property type="gene ID" value="MDOA016395"/>
</dbReference>
<evidence type="ECO:0000256" key="5">
    <source>
        <dbReference type="ARBA" id="ARBA00023098"/>
    </source>
</evidence>
<comment type="similarity">
    <text evidence="1">Belongs to the AB hydrolase superfamily. Lipase family.</text>
</comment>
<dbReference type="GO" id="GO:0016042">
    <property type="term" value="P:lipid catabolic process"/>
    <property type="evidence" value="ECO:0007669"/>
    <property type="project" value="UniProtKB-KW"/>
</dbReference>
<keyword evidence="4" id="KW-0442">Lipid degradation</keyword>
<dbReference type="Pfam" id="PF04083">
    <property type="entry name" value="Abhydro_lipase"/>
    <property type="match status" value="1"/>
</dbReference>
<evidence type="ECO:0000256" key="3">
    <source>
        <dbReference type="ARBA" id="ARBA00022801"/>
    </source>
</evidence>
<dbReference type="PANTHER" id="PTHR11005">
    <property type="entry name" value="LYSOSOMAL ACID LIPASE-RELATED"/>
    <property type="match status" value="1"/>
</dbReference>
<dbReference type="VEuPathDB" id="VectorBase:MDOA016395"/>
<evidence type="ECO:0000256" key="4">
    <source>
        <dbReference type="ARBA" id="ARBA00022963"/>
    </source>
</evidence>
<accession>A0A1I8NJZ5</accession>
<evidence type="ECO:0000256" key="2">
    <source>
        <dbReference type="ARBA" id="ARBA00022729"/>
    </source>
</evidence>
<proteinExistence type="inferred from homology"/>
<feature type="domain" description="Partial AB-hydrolase lipase" evidence="7">
    <location>
        <begin position="28"/>
        <end position="90"/>
    </location>
</feature>
<evidence type="ECO:0000256" key="6">
    <source>
        <dbReference type="ARBA" id="ARBA00023180"/>
    </source>
</evidence>
<keyword evidence="6" id="KW-0325">Glycoprotein</keyword>
<organism evidence="8">
    <name type="scientific">Musca domestica</name>
    <name type="common">House fly</name>
    <dbReference type="NCBI Taxonomy" id="7370"/>
    <lineage>
        <taxon>Eukaryota</taxon>
        <taxon>Metazoa</taxon>
        <taxon>Ecdysozoa</taxon>
        <taxon>Arthropoda</taxon>
        <taxon>Hexapoda</taxon>
        <taxon>Insecta</taxon>
        <taxon>Pterygota</taxon>
        <taxon>Neoptera</taxon>
        <taxon>Endopterygota</taxon>
        <taxon>Diptera</taxon>
        <taxon>Brachycera</taxon>
        <taxon>Muscomorpha</taxon>
        <taxon>Muscoidea</taxon>
        <taxon>Muscidae</taxon>
        <taxon>Musca</taxon>
    </lineage>
</organism>
<evidence type="ECO:0000259" key="7">
    <source>
        <dbReference type="Pfam" id="PF04083"/>
    </source>
</evidence>
<dbReference type="STRING" id="7370.A0A1I8NJZ5"/>
<dbReference type="InterPro" id="IPR029058">
    <property type="entry name" value="AB_hydrolase_fold"/>
</dbReference>
<sequence>MKGQVVAIGILVGIFAGVRSQTAINTCDRIRQHSYPRETHNVTTSDGYILTLFRIPNSGPNRKATQNPAMSFPVLIMHCLSCTSDIFVVTGPNDGLAFLLANAGFDVWLGNSRGNNYAQKHISLSPYSVDFWSFSLDEIAKIDIPTKVDYILQATNRSKVHYIGYSQGAAVLMMLLSTNLAYGEKIKSTHLLAPPIFMCHIRTPLVYFLAQFLGEPGPAAELFGTFPSQGATAFLRTLGHLLCKNQQNQLFCKEVSNFFSGWGSTYLNMTILPEILLSTPADGSNRQFNQFLQFEKNL</sequence>
<dbReference type="SUPFAM" id="SSF53474">
    <property type="entry name" value="alpha/beta-Hydrolases"/>
    <property type="match status" value="1"/>
</dbReference>